<dbReference type="EMBL" id="JAUSXV010000001">
    <property type="protein sequence ID" value="MDQ0649144.1"/>
    <property type="molecule type" value="Genomic_DNA"/>
</dbReference>
<keyword evidence="11" id="KW-1185">Reference proteome</keyword>
<dbReference type="Pfam" id="PF04542">
    <property type="entry name" value="Sigma70_r2"/>
    <property type="match status" value="1"/>
</dbReference>
<dbReference type="InterPro" id="IPR013325">
    <property type="entry name" value="RNA_pol_sigma_r2"/>
</dbReference>
<keyword evidence="5" id="KW-0804">Transcription</keyword>
<dbReference type="InterPro" id="IPR036388">
    <property type="entry name" value="WH-like_DNA-bd_sf"/>
</dbReference>
<feature type="transmembrane region" description="Helical" evidence="7">
    <location>
        <begin position="270"/>
        <end position="300"/>
    </location>
</feature>
<feature type="domain" description="RNA polymerase sigma-70 region 2" evidence="8">
    <location>
        <begin position="31"/>
        <end position="98"/>
    </location>
</feature>
<keyword evidence="4" id="KW-0238">DNA-binding</keyword>
<dbReference type="InterPro" id="IPR013783">
    <property type="entry name" value="Ig-like_fold"/>
</dbReference>
<name>A0AAW8F280_9MICO</name>
<comment type="similarity">
    <text evidence="1">Belongs to the sigma-70 factor family. ECF subfamily.</text>
</comment>
<evidence type="ECO:0000256" key="4">
    <source>
        <dbReference type="ARBA" id="ARBA00023125"/>
    </source>
</evidence>
<feature type="transmembrane region" description="Helical" evidence="7">
    <location>
        <begin position="243"/>
        <end position="264"/>
    </location>
</feature>
<dbReference type="InterPro" id="IPR013249">
    <property type="entry name" value="RNA_pol_sigma70_r4_t2"/>
</dbReference>
<dbReference type="Proteomes" id="UP001244427">
    <property type="component" value="Unassembled WGS sequence"/>
</dbReference>
<keyword evidence="2" id="KW-0805">Transcription regulation</keyword>
<comment type="caution">
    <text evidence="10">The sequence shown here is derived from an EMBL/GenBank/DDBJ whole genome shotgun (WGS) entry which is preliminary data.</text>
</comment>
<evidence type="ECO:0000259" key="9">
    <source>
        <dbReference type="Pfam" id="PF08281"/>
    </source>
</evidence>
<feature type="domain" description="RNA polymerase sigma factor 70 region 4 type 2" evidence="9">
    <location>
        <begin position="125"/>
        <end position="173"/>
    </location>
</feature>
<evidence type="ECO:0000256" key="7">
    <source>
        <dbReference type="SAM" id="Phobius"/>
    </source>
</evidence>
<dbReference type="GO" id="GO:0003677">
    <property type="term" value="F:DNA binding"/>
    <property type="evidence" value="ECO:0007669"/>
    <property type="project" value="UniProtKB-KW"/>
</dbReference>
<gene>
    <name evidence="10" type="ORF">QFZ53_003340</name>
</gene>
<evidence type="ECO:0000256" key="6">
    <source>
        <dbReference type="SAM" id="MobiDB-lite"/>
    </source>
</evidence>
<dbReference type="Gene3D" id="2.60.40.10">
    <property type="entry name" value="Immunoglobulins"/>
    <property type="match status" value="1"/>
</dbReference>
<dbReference type="SUPFAM" id="SSF88659">
    <property type="entry name" value="Sigma3 and sigma4 domains of RNA polymerase sigma factors"/>
    <property type="match status" value="1"/>
</dbReference>
<dbReference type="GO" id="GO:0016987">
    <property type="term" value="F:sigma factor activity"/>
    <property type="evidence" value="ECO:0007669"/>
    <property type="project" value="UniProtKB-KW"/>
</dbReference>
<reference evidence="10 11" key="1">
    <citation type="submission" date="2023-07" db="EMBL/GenBank/DDBJ databases">
        <title>Comparative genomics of wheat-associated soil bacteria to identify genetic determinants of phenazine resistance.</title>
        <authorList>
            <person name="Mouncey N."/>
        </authorList>
    </citation>
    <scope>NUCLEOTIDE SEQUENCE [LARGE SCALE GENOMIC DNA]</scope>
    <source>
        <strain evidence="10 11">W4I9-1</strain>
    </source>
</reference>
<evidence type="ECO:0000313" key="10">
    <source>
        <dbReference type="EMBL" id="MDQ0649144.1"/>
    </source>
</evidence>
<dbReference type="GO" id="GO:0006352">
    <property type="term" value="P:DNA-templated transcription initiation"/>
    <property type="evidence" value="ECO:0007669"/>
    <property type="project" value="InterPro"/>
</dbReference>
<evidence type="ECO:0000256" key="1">
    <source>
        <dbReference type="ARBA" id="ARBA00010641"/>
    </source>
</evidence>
<dbReference type="InterPro" id="IPR014284">
    <property type="entry name" value="RNA_pol_sigma-70_dom"/>
</dbReference>
<evidence type="ECO:0000256" key="3">
    <source>
        <dbReference type="ARBA" id="ARBA00023082"/>
    </source>
</evidence>
<keyword evidence="7" id="KW-0472">Membrane</keyword>
<dbReference type="PANTHER" id="PTHR43133:SF8">
    <property type="entry name" value="RNA POLYMERASE SIGMA FACTOR HI_1459-RELATED"/>
    <property type="match status" value="1"/>
</dbReference>
<evidence type="ECO:0000313" key="11">
    <source>
        <dbReference type="Proteomes" id="UP001244427"/>
    </source>
</evidence>
<dbReference type="NCBIfam" id="TIGR02937">
    <property type="entry name" value="sigma70-ECF"/>
    <property type="match status" value="1"/>
</dbReference>
<dbReference type="SUPFAM" id="SSF88946">
    <property type="entry name" value="Sigma2 domain of RNA polymerase sigma factors"/>
    <property type="match status" value="1"/>
</dbReference>
<evidence type="ECO:0000259" key="8">
    <source>
        <dbReference type="Pfam" id="PF04542"/>
    </source>
</evidence>
<evidence type="ECO:0000256" key="2">
    <source>
        <dbReference type="ARBA" id="ARBA00023015"/>
    </source>
</evidence>
<dbReference type="AlphaFoldDB" id="A0AAW8F280"/>
<dbReference type="PANTHER" id="PTHR43133">
    <property type="entry name" value="RNA POLYMERASE ECF-TYPE SIGMA FACTO"/>
    <property type="match status" value="1"/>
</dbReference>
<keyword evidence="3" id="KW-0731">Sigma factor</keyword>
<feature type="compositionally biased region" description="Low complexity" evidence="6">
    <location>
        <begin position="334"/>
        <end position="349"/>
    </location>
</feature>
<proteinExistence type="inferred from homology"/>
<organism evidence="10 11">
    <name type="scientific">Microbacterium natoriense</name>
    <dbReference type="NCBI Taxonomy" id="284570"/>
    <lineage>
        <taxon>Bacteria</taxon>
        <taxon>Bacillati</taxon>
        <taxon>Actinomycetota</taxon>
        <taxon>Actinomycetes</taxon>
        <taxon>Micrococcales</taxon>
        <taxon>Microbacteriaceae</taxon>
        <taxon>Microbacterium</taxon>
    </lineage>
</organism>
<keyword evidence="7" id="KW-1133">Transmembrane helix</keyword>
<protein>
    <submittedName>
        <fullName evidence="10">RNA polymerase sigma factor (Sigma-70 family)</fullName>
    </submittedName>
</protein>
<evidence type="ECO:0000256" key="5">
    <source>
        <dbReference type="ARBA" id="ARBA00023163"/>
    </source>
</evidence>
<dbReference type="InterPro" id="IPR013324">
    <property type="entry name" value="RNA_pol_sigma_r3/r4-like"/>
</dbReference>
<keyword evidence="7" id="KW-0812">Transmembrane</keyword>
<accession>A0AAW8F280</accession>
<dbReference type="GO" id="GO:0005975">
    <property type="term" value="P:carbohydrate metabolic process"/>
    <property type="evidence" value="ECO:0007669"/>
    <property type="project" value="UniProtKB-ARBA"/>
</dbReference>
<dbReference type="Gene3D" id="1.10.1740.10">
    <property type="match status" value="1"/>
</dbReference>
<sequence length="603" mass="64105">MGGSIRVEDPRSDAELLRELRDGQREAYVILWERHIGAALRYSRRLLPSRAEDLASESFLAIYQQVTTNGGGPDFAFRSYLKAVIRNTAIRWRKEASRFDDTVEADTVDFRDALSLVERESNANELLGAFQDLPERWQKVLWLSEVADVARPQIARELGIKPNAVSALHRRARTGLKVQWLTRQVPAPLRDDESHAARLLPRYLSVPDDPDVSVEVTTHLENCMMCSDLLVVLRTDARRLQGVTLSAVGFGALGVALPATSALAPGTAVAAGALLTGAGAGIASLLAGGVGVLAVGGILLGSFLVHPGEADGAPLTDARSSVATASPAPGGPSTGQTGATSPPSTTAPAQPDPPRLGRWNSDPGIESVDLVDDPDAFPGYPTRPQPATQPVADPGDDPDAPLTPGVTTPAASAGYIAPAIAGTATPGSAVAVELNGRRYTPAVGDDGSWSFDPRGLELPAGTYDYQVWADDGTTQSTATIGSFTIESPAVKGFEDITGNWDMQVTEASTTGLVIDVTGPANGTISVSSMTGHTAVITLDSAGHAVKRLRMNSRGWYWFYFRALDADGYWGPAYEHPLDVYDPEIIFDPWGPSPEEMIFEFVDP</sequence>
<dbReference type="Pfam" id="PF08281">
    <property type="entry name" value="Sigma70_r4_2"/>
    <property type="match status" value="1"/>
</dbReference>
<feature type="region of interest" description="Disordered" evidence="6">
    <location>
        <begin position="314"/>
        <end position="404"/>
    </location>
</feature>
<dbReference type="InterPro" id="IPR007627">
    <property type="entry name" value="RNA_pol_sigma70_r2"/>
</dbReference>
<dbReference type="Gene3D" id="1.10.10.10">
    <property type="entry name" value="Winged helix-like DNA-binding domain superfamily/Winged helix DNA-binding domain"/>
    <property type="match status" value="1"/>
</dbReference>
<dbReference type="InterPro" id="IPR039425">
    <property type="entry name" value="RNA_pol_sigma-70-like"/>
</dbReference>